<sequence length="264" mass="29838">FTIIAWILLPLILLIALFDYLKEYLYRYVTFKTIIDVRNAVCAHIVNLSMGFFSKKKAGDLISRVTNDVSTTQSALEFLFGDIIQQPVRVFMIFAYMFMVDWRAALVILMLLPIFALPALKLGRKIRKSKRGSLVKLGDVTESMHQMFTGIRVVKSFQMEDEETKEFARENQGFFRKSISVARAKALSSSFIHLIGGIALFLALLGGGYLIKSDLLSIGTALTLFVFILLLNSPVRMLTKSFNTIQESLAGAERIFELMEVKPE</sequence>
<proteinExistence type="predicted"/>
<dbReference type="CDD" id="cd18552">
    <property type="entry name" value="ABC_6TM_MsbA_like"/>
    <property type="match status" value="1"/>
</dbReference>
<feature type="transmembrane region" description="Helical" evidence="5">
    <location>
        <begin position="102"/>
        <end position="120"/>
    </location>
</feature>
<evidence type="ECO:0000259" key="6">
    <source>
        <dbReference type="PROSITE" id="PS50929"/>
    </source>
</evidence>
<dbReference type="AlphaFoldDB" id="X0UXH5"/>
<evidence type="ECO:0000256" key="4">
    <source>
        <dbReference type="ARBA" id="ARBA00023136"/>
    </source>
</evidence>
<dbReference type="PANTHER" id="PTHR43394:SF1">
    <property type="entry name" value="ATP-BINDING CASSETTE SUB-FAMILY B MEMBER 10, MITOCHONDRIAL"/>
    <property type="match status" value="1"/>
</dbReference>
<gene>
    <name evidence="7" type="ORF">S01H1_44828</name>
</gene>
<reference evidence="7" key="1">
    <citation type="journal article" date="2014" name="Front. Microbiol.">
        <title>High frequency of phylogenetically diverse reductive dehalogenase-homologous genes in deep subseafloor sedimentary metagenomes.</title>
        <authorList>
            <person name="Kawai M."/>
            <person name="Futagami T."/>
            <person name="Toyoda A."/>
            <person name="Takaki Y."/>
            <person name="Nishi S."/>
            <person name="Hori S."/>
            <person name="Arai W."/>
            <person name="Tsubouchi T."/>
            <person name="Morono Y."/>
            <person name="Uchiyama I."/>
            <person name="Ito T."/>
            <person name="Fujiyama A."/>
            <person name="Inagaki F."/>
            <person name="Takami H."/>
        </authorList>
    </citation>
    <scope>NUCLEOTIDE SEQUENCE</scope>
    <source>
        <strain evidence="7">Expedition CK06-06</strain>
    </source>
</reference>
<dbReference type="GO" id="GO:0016020">
    <property type="term" value="C:membrane"/>
    <property type="evidence" value="ECO:0007669"/>
    <property type="project" value="UniProtKB-SubCell"/>
</dbReference>
<evidence type="ECO:0000313" key="7">
    <source>
        <dbReference type="EMBL" id="GAG10539.1"/>
    </source>
</evidence>
<feature type="non-terminal residue" evidence="7">
    <location>
        <position position="1"/>
    </location>
</feature>
<dbReference type="EMBL" id="BARS01028616">
    <property type="protein sequence ID" value="GAG10539.1"/>
    <property type="molecule type" value="Genomic_DNA"/>
</dbReference>
<evidence type="ECO:0000256" key="3">
    <source>
        <dbReference type="ARBA" id="ARBA00022989"/>
    </source>
</evidence>
<accession>X0UXH5</accession>
<dbReference type="InterPro" id="IPR011527">
    <property type="entry name" value="ABC1_TM_dom"/>
</dbReference>
<dbReference type="SUPFAM" id="SSF90123">
    <property type="entry name" value="ABC transporter transmembrane region"/>
    <property type="match status" value="1"/>
</dbReference>
<evidence type="ECO:0000256" key="5">
    <source>
        <dbReference type="SAM" id="Phobius"/>
    </source>
</evidence>
<dbReference type="Gene3D" id="1.20.1560.10">
    <property type="entry name" value="ABC transporter type 1, transmembrane domain"/>
    <property type="match status" value="1"/>
</dbReference>
<organism evidence="7">
    <name type="scientific">marine sediment metagenome</name>
    <dbReference type="NCBI Taxonomy" id="412755"/>
    <lineage>
        <taxon>unclassified sequences</taxon>
        <taxon>metagenomes</taxon>
        <taxon>ecological metagenomes</taxon>
    </lineage>
</organism>
<feature type="transmembrane region" description="Helical" evidence="5">
    <location>
        <begin position="186"/>
        <end position="209"/>
    </location>
</feature>
<dbReference type="GO" id="GO:0005524">
    <property type="term" value="F:ATP binding"/>
    <property type="evidence" value="ECO:0007669"/>
    <property type="project" value="InterPro"/>
</dbReference>
<keyword evidence="3 5" id="KW-1133">Transmembrane helix</keyword>
<feature type="domain" description="ABC transmembrane type-1" evidence="6">
    <location>
        <begin position="1"/>
        <end position="247"/>
    </location>
</feature>
<name>X0UXH5_9ZZZZ</name>
<dbReference type="InterPro" id="IPR036640">
    <property type="entry name" value="ABC1_TM_sf"/>
</dbReference>
<comment type="subcellular location">
    <subcellularLocation>
        <location evidence="1">Membrane</location>
        <topology evidence="1">Multi-pass membrane protein</topology>
    </subcellularLocation>
</comment>
<dbReference type="Pfam" id="PF00664">
    <property type="entry name" value="ABC_membrane"/>
    <property type="match status" value="1"/>
</dbReference>
<evidence type="ECO:0000256" key="2">
    <source>
        <dbReference type="ARBA" id="ARBA00022692"/>
    </source>
</evidence>
<keyword evidence="2 5" id="KW-0812">Transmembrane</keyword>
<comment type="caution">
    <text evidence="7">The sequence shown here is derived from an EMBL/GenBank/DDBJ whole genome shotgun (WGS) entry which is preliminary data.</text>
</comment>
<dbReference type="PROSITE" id="PS50929">
    <property type="entry name" value="ABC_TM1F"/>
    <property type="match status" value="1"/>
</dbReference>
<protein>
    <recommendedName>
        <fullName evidence="6">ABC transmembrane type-1 domain-containing protein</fullName>
    </recommendedName>
</protein>
<dbReference type="PANTHER" id="PTHR43394">
    <property type="entry name" value="ATP-DEPENDENT PERMEASE MDL1, MITOCHONDRIAL"/>
    <property type="match status" value="1"/>
</dbReference>
<feature type="non-terminal residue" evidence="7">
    <location>
        <position position="264"/>
    </location>
</feature>
<evidence type="ECO:0000256" key="1">
    <source>
        <dbReference type="ARBA" id="ARBA00004141"/>
    </source>
</evidence>
<keyword evidence="4 5" id="KW-0472">Membrane</keyword>
<feature type="transmembrane region" description="Helical" evidence="5">
    <location>
        <begin position="215"/>
        <end position="232"/>
    </location>
</feature>
<dbReference type="InterPro" id="IPR039421">
    <property type="entry name" value="Type_1_exporter"/>
</dbReference>
<dbReference type="GO" id="GO:0015421">
    <property type="term" value="F:ABC-type oligopeptide transporter activity"/>
    <property type="evidence" value="ECO:0007669"/>
    <property type="project" value="TreeGrafter"/>
</dbReference>